<accession>A0AA89C1G2</accession>
<comment type="catalytic activity">
    <reaction evidence="1">
        <text>S-ubiquitinyl-[E2 ubiquitin-conjugating enzyme]-L-cysteine + [acceptor protein]-L-lysine = [E2 ubiquitin-conjugating enzyme]-L-cysteine + N(6)-ubiquitinyl-[acceptor protein]-L-lysine.</text>
        <dbReference type="EC" id="2.3.2.27"/>
    </reaction>
</comment>
<keyword evidence="6" id="KW-0479">Metal-binding</keyword>
<feature type="domain" description="PARP catalytic" evidence="15">
    <location>
        <begin position="884"/>
        <end position="1085"/>
    </location>
</feature>
<evidence type="ECO:0000256" key="13">
    <source>
        <dbReference type="RuleBase" id="RU362114"/>
    </source>
</evidence>
<dbReference type="SUPFAM" id="SSF56399">
    <property type="entry name" value="ADP-ribosylation"/>
    <property type="match status" value="1"/>
</dbReference>
<dbReference type="SUPFAM" id="SSF159034">
    <property type="entry name" value="Mib/herc2 domain-like"/>
    <property type="match status" value="2"/>
</dbReference>
<evidence type="ECO:0000256" key="7">
    <source>
        <dbReference type="ARBA" id="ARBA00022737"/>
    </source>
</evidence>
<dbReference type="PROSITE" id="PS01357">
    <property type="entry name" value="ZF_ZZ_1"/>
    <property type="match status" value="1"/>
</dbReference>
<proteinExistence type="predicted"/>
<comment type="subcellular location">
    <subcellularLocation>
        <location evidence="2">Cytoplasm</location>
    </subcellularLocation>
</comment>
<dbReference type="Pfam" id="PF06701">
    <property type="entry name" value="MIB_HERC2"/>
    <property type="match status" value="2"/>
</dbReference>
<dbReference type="GO" id="GO:0005737">
    <property type="term" value="C:cytoplasm"/>
    <property type="evidence" value="ECO:0007669"/>
    <property type="project" value="UniProtKB-SubCell"/>
</dbReference>
<evidence type="ECO:0000256" key="4">
    <source>
        <dbReference type="ARBA" id="ARBA00022490"/>
    </source>
</evidence>
<dbReference type="Gene3D" id="1.25.40.20">
    <property type="entry name" value="Ankyrin repeat-containing domain"/>
    <property type="match status" value="3"/>
</dbReference>
<evidence type="ECO:0000259" key="14">
    <source>
        <dbReference type="PROSITE" id="PS50135"/>
    </source>
</evidence>
<dbReference type="GO" id="GO:0003950">
    <property type="term" value="F:NAD+ poly-ADP-ribosyltransferase activity"/>
    <property type="evidence" value="ECO:0007669"/>
    <property type="project" value="UniProtKB-UniRule"/>
</dbReference>
<dbReference type="PROSITE" id="PS50297">
    <property type="entry name" value="ANK_REP_REGION"/>
    <property type="match status" value="3"/>
</dbReference>
<evidence type="ECO:0000256" key="9">
    <source>
        <dbReference type="ARBA" id="ARBA00022786"/>
    </source>
</evidence>
<dbReference type="GO" id="GO:0008270">
    <property type="term" value="F:zinc ion binding"/>
    <property type="evidence" value="ECO:0007669"/>
    <property type="project" value="UniProtKB-KW"/>
</dbReference>
<feature type="repeat" description="ANK" evidence="11">
    <location>
        <begin position="805"/>
        <end position="845"/>
    </location>
</feature>
<comment type="pathway">
    <text evidence="3">Protein modification; protein ubiquitination.</text>
</comment>
<evidence type="ECO:0000313" key="17">
    <source>
        <dbReference type="EMBL" id="KAK3104827.1"/>
    </source>
</evidence>
<dbReference type="GO" id="GO:0061630">
    <property type="term" value="F:ubiquitin protein ligase activity"/>
    <property type="evidence" value="ECO:0007669"/>
    <property type="project" value="UniProtKB-EC"/>
</dbReference>
<keyword evidence="4" id="KW-0963">Cytoplasm</keyword>
<dbReference type="Pfam" id="PF18346">
    <property type="entry name" value="SH3_15"/>
    <property type="match status" value="1"/>
</dbReference>
<dbReference type="InterPro" id="IPR040847">
    <property type="entry name" value="SH3_15"/>
</dbReference>
<dbReference type="GO" id="GO:0016567">
    <property type="term" value="P:protein ubiquitination"/>
    <property type="evidence" value="ECO:0007669"/>
    <property type="project" value="InterPro"/>
</dbReference>
<feature type="domain" description="ZZ-type" evidence="14">
    <location>
        <begin position="169"/>
        <end position="221"/>
    </location>
</feature>
<dbReference type="Pfam" id="PF12796">
    <property type="entry name" value="Ank_2"/>
    <property type="match status" value="2"/>
</dbReference>
<dbReference type="InterPro" id="IPR000433">
    <property type="entry name" value="Znf_ZZ"/>
</dbReference>
<feature type="domain" description="MIB/HERC2" evidence="16">
    <location>
        <begin position="87"/>
        <end position="163"/>
    </location>
</feature>
<feature type="repeat" description="ANK" evidence="11">
    <location>
        <begin position="570"/>
        <end position="602"/>
    </location>
</feature>
<evidence type="ECO:0000256" key="11">
    <source>
        <dbReference type="PROSITE-ProRule" id="PRU00023"/>
    </source>
</evidence>
<evidence type="ECO:0000256" key="2">
    <source>
        <dbReference type="ARBA" id="ARBA00004496"/>
    </source>
</evidence>
<keyword evidence="7" id="KW-0677">Repeat</keyword>
<dbReference type="SUPFAM" id="SSF48403">
    <property type="entry name" value="Ankyrin repeat"/>
    <property type="match status" value="2"/>
</dbReference>
<dbReference type="InterPro" id="IPR037252">
    <property type="entry name" value="Mib_Herc2_sf"/>
</dbReference>
<evidence type="ECO:0000256" key="8">
    <source>
        <dbReference type="ARBA" id="ARBA00022771"/>
    </source>
</evidence>
<evidence type="ECO:0000256" key="6">
    <source>
        <dbReference type="ARBA" id="ARBA00022723"/>
    </source>
</evidence>
<evidence type="ECO:0000259" key="15">
    <source>
        <dbReference type="PROSITE" id="PS51059"/>
    </source>
</evidence>
<keyword evidence="10" id="KW-0862">Zinc</keyword>
<keyword evidence="11" id="KW-0040">ANK repeat</keyword>
<evidence type="ECO:0000256" key="5">
    <source>
        <dbReference type="ARBA" id="ARBA00022679"/>
    </source>
</evidence>
<evidence type="ECO:0000259" key="16">
    <source>
        <dbReference type="PROSITE" id="PS51416"/>
    </source>
</evidence>
<dbReference type="EC" id="2.4.2.-" evidence="13"/>
<evidence type="ECO:0000256" key="12">
    <source>
        <dbReference type="PROSITE-ProRule" id="PRU00228"/>
    </source>
</evidence>
<organism evidence="17 18">
    <name type="scientific">Pinctada imbricata</name>
    <name type="common">Atlantic pearl-oyster</name>
    <name type="synonym">Pinctada martensii</name>
    <dbReference type="NCBI Taxonomy" id="66713"/>
    <lineage>
        <taxon>Eukaryota</taxon>
        <taxon>Metazoa</taxon>
        <taxon>Spiralia</taxon>
        <taxon>Lophotrochozoa</taxon>
        <taxon>Mollusca</taxon>
        <taxon>Bivalvia</taxon>
        <taxon>Autobranchia</taxon>
        <taxon>Pteriomorphia</taxon>
        <taxon>Pterioida</taxon>
        <taxon>Pterioidea</taxon>
        <taxon>Pteriidae</taxon>
        <taxon>Pinctada</taxon>
    </lineage>
</organism>
<dbReference type="InterPro" id="IPR036770">
    <property type="entry name" value="Ankyrin_rpt-contain_sf"/>
</dbReference>
<keyword evidence="9" id="KW-0833">Ubl conjugation pathway</keyword>
<dbReference type="InterPro" id="IPR043145">
    <property type="entry name" value="Znf_ZZ_sf"/>
</dbReference>
<dbReference type="PROSITE" id="PS50135">
    <property type="entry name" value="ZF_ZZ_2"/>
    <property type="match status" value="1"/>
</dbReference>
<name>A0AA89C1G2_PINIB</name>
<dbReference type="SUPFAM" id="SSF57850">
    <property type="entry name" value="RING/U-box"/>
    <property type="match status" value="1"/>
</dbReference>
<dbReference type="Pfam" id="PF00569">
    <property type="entry name" value="ZZ"/>
    <property type="match status" value="1"/>
</dbReference>
<dbReference type="PANTHER" id="PTHR24202:SF4">
    <property type="entry name" value="E3 UBIQUITIN-PROTEIN LIGASE MIB2-RELATED"/>
    <property type="match status" value="1"/>
</dbReference>
<keyword evidence="13" id="KW-0520">NAD</keyword>
<protein>
    <recommendedName>
        <fullName evidence="13">Poly [ADP-ribose] polymerase</fullName>
        <shortName evidence="13">PARP</shortName>
        <ecNumber evidence="13">2.4.2.-</ecNumber>
    </recommendedName>
</protein>
<dbReference type="PROSITE" id="PS50088">
    <property type="entry name" value="ANK_REPEAT"/>
    <property type="match status" value="4"/>
</dbReference>
<keyword evidence="8 12" id="KW-0863">Zinc-finger</keyword>
<dbReference type="FunFam" id="3.30.60.90:FF:000004">
    <property type="entry name" value="Putative E3 ubiquitin-protein ligase MIB2"/>
    <property type="match status" value="1"/>
</dbReference>
<dbReference type="Gene3D" id="2.30.30.40">
    <property type="entry name" value="SH3 Domains"/>
    <property type="match status" value="2"/>
</dbReference>
<evidence type="ECO:0000256" key="10">
    <source>
        <dbReference type="ARBA" id="ARBA00022833"/>
    </source>
</evidence>
<dbReference type="PROSITE" id="PS51059">
    <property type="entry name" value="PARP_CATALYTIC"/>
    <property type="match status" value="1"/>
</dbReference>
<dbReference type="PROSITE" id="PS51416">
    <property type="entry name" value="MIB_HERC2"/>
    <property type="match status" value="2"/>
</dbReference>
<evidence type="ECO:0000256" key="1">
    <source>
        <dbReference type="ARBA" id="ARBA00000900"/>
    </source>
</evidence>
<dbReference type="Proteomes" id="UP001186944">
    <property type="component" value="Unassembled WGS sequence"/>
</dbReference>
<gene>
    <name evidence="17" type="ORF">FSP39_011109</name>
</gene>
<dbReference type="Gene3D" id="3.90.228.10">
    <property type="match status" value="1"/>
</dbReference>
<keyword evidence="5 13" id="KW-0808">Transferase</keyword>
<evidence type="ECO:0000313" key="18">
    <source>
        <dbReference type="Proteomes" id="UP001186944"/>
    </source>
</evidence>
<dbReference type="InterPro" id="IPR012317">
    <property type="entry name" value="Poly(ADP-ribose)pol_cat_dom"/>
</dbReference>
<dbReference type="Pfam" id="PF00644">
    <property type="entry name" value="PARP"/>
    <property type="match status" value="1"/>
</dbReference>
<dbReference type="AlphaFoldDB" id="A0AA89C1G2"/>
<dbReference type="InterPro" id="IPR002110">
    <property type="entry name" value="Ankyrin_rpt"/>
</dbReference>
<sequence length="1085" mass="121259">MTTHKQERNTQVRVYRKKIYRVTWYELAGVGIHAWYKVMVQVLIPWYEFMDGTNLCMVRVYGTSIGTMVRVLVPWYELVMVRVYVWYELVEFMQIKPGTRVVRGPDWSSKGQDNGEGFLGTIIFVPKPGSGDRKVTVIWDSGRELRYRAGHRGKYDLRVYDTSPTGILHSTIICDGCGEEKVKGMRWKCTTCDDFDLCTKCYMGDEHDMTHPFVRIDTTNSTAFSVPARSRSKGSKREAFGIFTGSEVTRGPHWKWKNDDGGDEQSGVVKSVKTWKDQGVNGAVEVQWKQNKHVGTYRIGAEGCVDVIYTRKASTASGGFYYAEHLPLVDVVSPGEVILKAGDKVIVNLTLQAFKQLQDNEAYGSWNDGMKQCTEEIGTIVQTLLGGYTMQLQYEDAKKWFVNRAALTRKHTFTIGEAVQVLSDINAVQDLQVGHGGWNRNMEPYLGKAGRLVKIDSDGDMTVKIDGKLWMFNPVCITPITDADIAEKVTKLSDSDMKRAEEDQDLDFTKVLGLDNVAEAFAQLFVDMLRERAENESSRVTIVQAAGDGNLDVVQEIVKRSPGKIDQTVDGKTALHVSSFQGHNEVVAFLLENKADVNLTDNEGNTSLHHSAFGKEPAIMKLLLGSNADVDAVNKNGQTSLHVSIGKAVLACVKLLREKRAKCTIKDHTGDTAMHLAIIVGNPDIMKCVLGSSRVDFAVANGKGFNVLQWAVLKKSSSAVDFILSRKKDVIEAKTADGQTALHIAASNGFVEIVSALIFKGKCDINVRDKKKRTPLMLAVAGTHKRTTEILIKAEGIEINAQDENGNTALHIAQKSGASSYDGTVSNEIICNLVEAKADIGLKNKNGKTPLDLAADSETRKRMQEIAQKARKNTFATTVSGHRLPSHWQIGLDEGATIKRVPLSQKDKMMKSEWDQVCERFYDTLPQAEVIEIERVQNAFCWETYALKKKNLEKKYGVGCANELQLFHGTNYDIVDRICQENFDFRRSGESTGAIYGHGAYFAMNAKYSDGYATRGERGKYMFLAKCLVGKYTSGRRSYRKPPDIDENDYTKGAYDSCVDNTTKPRIYCIFDSNQYYPEYVILYR</sequence>
<dbReference type="InterPro" id="IPR010606">
    <property type="entry name" value="Mib_Herc2"/>
</dbReference>
<dbReference type="CDD" id="cd01439">
    <property type="entry name" value="TCCD_inducible_PARP_like"/>
    <property type="match status" value="1"/>
</dbReference>
<dbReference type="Gene3D" id="3.30.60.90">
    <property type="match status" value="1"/>
</dbReference>
<keyword evidence="18" id="KW-1185">Reference proteome</keyword>
<comment type="caution">
    <text evidence="17">The sequence shown here is derived from an EMBL/GenBank/DDBJ whole genome shotgun (WGS) entry which is preliminary data.</text>
</comment>
<dbReference type="SMART" id="SM00248">
    <property type="entry name" value="ANK"/>
    <property type="match status" value="10"/>
</dbReference>
<feature type="repeat" description="ANK" evidence="11">
    <location>
        <begin position="603"/>
        <end position="635"/>
    </location>
</feature>
<feature type="repeat" description="ANK" evidence="11">
    <location>
        <begin position="737"/>
        <end position="770"/>
    </location>
</feature>
<dbReference type="PANTHER" id="PTHR24202">
    <property type="entry name" value="E3 UBIQUITIN-PROTEIN LIGASE MIB2"/>
    <property type="match status" value="1"/>
</dbReference>
<keyword evidence="13" id="KW-0328">Glycosyltransferase</keyword>
<evidence type="ECO:0000256" key="3">
    <source>
        <dbReference type="ARBA" id="ARBA00004906"/>
    </source>
</evidence>
<reference evidence="17" key="1">
    <citation type="submission" date="2019-08" db="EMBL/GenBank/DDBJ databases">
        <title>The improved chromosome-level genome for the pearl oyster Pinctada fucata martensii using PacBio sequencing and Hi-C.</title>
        <authorList>
            <person name="Zheng Z."/>
        </authorList>
    </citation>
    <scope>NUCLEOTIDE SEQUENCE</scope>
    <source>
        <strain evidence="17">ZZ-2019</strain>
        <tissue evidence="17">Adductor muscle</tissue>
    </source>
</reference>
<dbReference type="SMART" id="SM00291">
    <property type="entry name" value="ZnF_ZZ"/>
    <property type="match status" value="1"/>
</dbReference>
<feature type="domain" description="MIB/HERC2" evidence="16">
    <location>
        <begin position="234"/>
        <end position="313"/>
    </location>
</feature>
<dbReference type="EMBL" id="VSWD01000004">
    <property type="protein sequence ID" value="KAK3104827.1"/>
    <property type="molecule type" value="Genomic_DNA"/>
</dbReference>